<feature type="compositionally biased region" description="Low complexity" evidence="9">
    <location>
        <begin position="202"/>
        <end position="212"/>
    </location>
</feature>
<dbReference type="GO" id="GO:0005179">
    <property type="term" value="F:hormone activity"/>
    <property type="evidence" value="ECO:0007669"/>
    <property type="project" value="UniProtKB-KW"/>
</dbReference>
<evidence type="ECO:0000256" key="1">
    <source>
        <dbReference type="ARBA" id="ARBA00004613"/>
    </source>
</evidence>
<keyword evidence="7" id="KW-0119">Carbohydrate metabolism</keyword>
<dbReference type="AlphaFoldDB" id="A0A9Q1BS18"/>
<dbReference type="InterPro" id="IPR022352">
    <property type="entry name" value="Ins/IGF/rlx"/>
</dbReference>
<organism evidence="12 13">
    <name type="scientific">Holothuria leucospilota</name>
    <name type="common">Black long sea cucumber</name>
    <name type="synonym">Mertensiothuria leucospilota</name>
    <dbReference type="NCBI Taxonomy" id="206669"/>
    <lineage>
        <taxon>Eukaryota</taxon>
        <taxon>Metazoa</taxon>
        <taxon>Echinodermata</taxon>
        <taxon>Eleutherozoa</taxon>
        <taxon>Echinozoa</taxon>
        <taxon>Holothuroidea</taxon>
        <taxon>Aspidochirotacea</taxon>
        <taxon>Aspidochirotida</taxon>
        <taxon>Holothuriidae</taxon>
        <taxon>Holothuria</taxon>
    </lineage>
</organism>
<feature type="compositionally biased region" description="Low complexity" evidence="9">
    <location>
        <begin position="151"/>
        <end position="162"/>
    </location>
</feature>
<proteinExistence type="inferred from homology"/>
<dbReference type="GO" id="GO:0043066">
    <property type="term" value="P:negative regulation of apoptotic process"/>
    <property type="evidence" value="ECO:0007669"/>
    <property type="project" value="TreeGrafter"/>
</dbReference>
<protein>
    <submittedName>
        <fullName evidence="12">Insulin-like peptide</fullName>
    </submittedName>
</protein>
<evidence type="ECO:0000256" key="10">
    <source>
        <dbReference type="SAM" id="SignalP"/>
    </source>
</evidence>
<feature type="compositionally biased region" description="Basic and acidic residues" evidence="9">
    <location>
        <begin position="411"/>
        <end position="422"/>
    </location>
</feature>
<feature type="domain" description="Insulin-like" evidence="11">
    <location>
        <begin position="29"/>
        <end position="108"/>
    </location>
</feature>
<dbReference type="GO" id="GO:0008284">
    <property type="term" value="P:positive regulation of cell population proliferation"/>
    <property type="evidence" value="ECO:0007669"/>
    <property type="project" value="TreeGrafter"/>
</dbReference>
<name>A0A9Q1BS18_HOLLE</name>
<feature type="compositionally biased region" description="Basic and acidic residues" evidence="9">
    <location>
        <begin position="264"/>
        <end position="278"/>
    </location>
</feature>
<dbReference type="PANTHER" id="PTHR46845">
    <property type="entry name" value="INSULIN-LIKE GROWTH FACTOR I"/>
    <property type="match status" value="1"/>
</dbReference>
<dbReference type="PROSITE" id="PS00262">
    <property type="entry name" value="INSULIN"/>
    <property type="match status" value="1"/>
</dbReference>
<feature type="signal peptide" evidence="10">
    <location>
        <begin position="1"/>
        <end position="23"/>
    </location>
</feature>
<dbReference type="SUPFAM" id="SSF56994">
    <property type="entry name" value="Insulin-like"/>
    <property type="match status" value="1"/>
</dbReference>
<dbReference type="PRINTS" id="PR00276">
    <property type="entry name" value="INSULINFAMLY"/>
</dbReference>
<feature type="compositionally biased region" description="Low complexity" evidence="9">
    <location>
        <begin position="330"/>
        <end position="351"/>
    </location>
</feature>
<evidence type="ECO:0000313" key="13">
    <source>
        <dbReference type="Proteomes" id="UP001152320"/>
    </source>
</evidence>
<gene>
    <name evidence="12" type="ORF">HOLleu_25117</name>
</gene>
<dbReference type="GO" id="GO:0048009">
    <property type="term" value="P:insulin-like growth factor receptor signaling pathway"/>
    <property type="evidence" value="ECO:0007669"/>
    <property type="project" value="TreeGrafter"/>
</dbReference>
<evidence type="ECO:0000256" key="4">
    <source>
        <dbReference type="ARBA" id="ARBA00022526"/>
    </source>
</evidence>
<feature type="compositionally biased region" description="Polar residues" evidence="9">
    <location>
        <begin position="382"/>
        <end position="405"/>
    </location>
</feature>
<feature type="compositionally biased region" description="Basic and acidic residues" evidence="9">
    <location>
        <begin position="458"/>
        <end position="476"/>
    </location>
</feature>
<keyword evidence="6" id="KW-1015">Disulfide bond</keyword>
<feature type="compositionally biased region" description="Basic residues" evidence="9">
    <location>
        <begin position="515"/>
        <end position="533"/>
    </location>
</feature>
<evidence type="ECO:0000256" key="9">
    <source>
        <dbReference type="SAM" id="MobiDB-lite"/>
    </source>
</evidence>
<dbReference type="InterPro" id="IPR022353">
    <property type="entry name" value="Insulin_CS"/>
</dbReference>
<feature type="compositionally biased region" description="Basic residues" evidence="9">
    <location>
        <begin position="356"/>
        <end position="366"/>
    </location>
</feature>
<feature type="region of interest" description="Disordered" evidence="9">
    <location>
        <begin position="117"/>
        <end position="541"/>
    </location>
</feature>
<keyword evidence="4" id="KW-0313">Glucose metabolism</keyword>
<feature type="compositionally biased region" description="Basic residues" evidence="9">
    <location>
        <begin position="439"/>
        <end position="455"/>
    </location>
</feature>
<dbReference type="GO" id="GO:0005159">
    <property type="term" value="F:insulin-like growth factor receptor binding"/>
    <property type="evidence" value="ECO:0007669"/>
    <property type="project" value="TreeGrafter"/>
</dbReference>
<evidence type="ECO:0000256" key="5">
    <source>
        <dbReference type="ARBA" id="ARBA00022702"/>
    </source>
</evidence>
<evidence type="ECO:0000256" key="8">
    <source>
        <dbReference type="RuleBase" id="RU000406"/>
    </source>
</evidence>
<keyword evidence="3 8" id="KW-0964">Secreted</keyword>
<dbReference type="Proteomes" id="UP001152320">
    <property type="component" value="Chromosome 12"/>
</dbReference>
<dbReference type="GO" id="GO:0006006">
    <property type="term" value="P:glucose metabolic process"/>
    <property type="evidence" value="ECO:0007669"/>
    <property type="project" value="UniProtKB-KW"/>
</dbReference>
<evidence type="ECO:0000256" key="2">
    <source>
        <dbReference type="ARBA" id="ARBA00009034"/>
    </source>
</evidence>
<dbReference type="PANTHER" id="PTHR46845:SF1">
    <property type="entry name" value="INSULIN-LIKE GROWTH FACTOR I"/>
    <property type="match status" value="1"/>
</dbReference>
<evidence type="ECO:0000256" key="3">
    <source>
        <dbReference type="ARBA" id="ARBA00022525"/>
    </source>
</evidence>
<dbReference type="GO" id="GO:0051897">
    <property type="term" value="P:positive regulation of phosphatidylinositol 3-kinase/protein kinase B signal transduction"/>
    <property type="evidence" value="ECO:0007669"/>
    <property type="project" value="TreeGrafter"/>
</dbReference>
<comment type="caution">
    <text evidence="12">The sequence shown here is derived from an EMBL/GenBank/DDBJ whole genome shotgun (WGS) entry which is preliminary data.</text>
</comment>
<feature type="compositionally biased region" description="Basic and acidic residues" evidence="9">
    <location>
        <begin position="181"/>
        <end position="201"/>
    </location>
</feature>
<dbReference type="GO" id="GO:0008283">
    <property type="term" value="P:cell population proliferation"/>
    <property type="evidence" value="ECO:0007669"/>
    <property type="project" value="TreeGrafter"/>
</dbReference>
<dbReference type="SMART" id="SM00078">
    <property type="entry name" value="IlGF"/>
    <property type="match status" value="1"/>
</dbReference>
<sequence length="541" mass="60141">MHLNQMCKTLAYLSLSLMSLVLSSDGTGQKYCGEALVEALAFVCGDRGYYGMTSGVHGRSVSRSPFLTEERANSFLTNDRTRNRRRTGRIVTECCENYCTTRILESYCNFATELPTELSTERTTTEPSASPRRNSRHAGADITPDGETPRKSNSGRNRGNANRHSEDTLEDNVDETVTHPTETEELPRPNADRDNRGKGSRDNQNQQRNNCRNSKKKGSNKKGNRKCRPGNEDLASEDRGNRRPPSAATATESADSLSGSRGGRGSDHQTGRDSDRQSSRNNGGKGKGNRNQHRNQTEEDFERDVASENGHGSRQRGGGEEGGGGRRRNNGGSSQRGGASNSNAGTNTGNSQRTPGKPKKPKKGSSRRNQNQGAEEADENTPAVSDEQSGSRNRVTPTQTDNNEGPSRGGKGKEGGNKLSKAEKKRQRKLLRQQEKERRKQARKTKSSKKGKKGSKTQGERERRTTVRWNDGEDRSRRHVPREQFTPTKPRTNYQTVPRTSIFDQTKHNKIDPHRAKHRKMSRNGKQLSRTRSKSSLLKPR</sequence>
<keyword evidence="5" id="KW-0372">Hormone</keyword>
<dbReference type="InterPro" id="IPR036438">
    <property type="entry name" value="Insulin-like_sf"/>
</dbReference>
<feature type="compositionally biased region" description="Basic and acidic residues" evidence="9">
    <location>
        <begin position="505"/>
        <end position="514"/>
    </location>
</feature>
<dbReference type="Gene3D" id="1.10.100.10">
    <property type="entry name" value="Insulin-like"/>
    <property type="match status" value="1"/>
</dbReference>
<dbReference type="CDD" id="cd04367">
    <property type="entry name" value="IlGF_insulin_like"/>
    <property type="match status" value="1"/>
</dbReference>
<keyword evidence="10" id="KW-0732">Signal</keyword>
<dbReference type="OrthoDB" id="10019596at2759"/>
<dbReference type="InterPro" id="IPR004825">
    <property type="entry name" value="Insulin"/>
</dbReference>
<feature type="compositionally biased region" description="Basic residues" evidence="9">
    <location>
        <begin position="213"/>
        <end position="228"/>
    </location>
</feature>
<feature type="chain" id="PRO_5040144450" evidence="10">
    <location>
        <begin position="24"/>
        <end position="541"/>
    </location>
</feature>
<comment type="similarity">
    <text evidence="2 8">Belongs to the insulin family.</text>
</comment>
<feature type="compositionally biased region" description="Polar residues" evidence="9">
    <location>
        <begin position="485"/>
        <end position="504"/>
    </location>
</feature>
<evidence type="ECO:0000259" key="11">
    <source>
        <dbReference type="SMART" id="SM00078"/>
    </source>
</evidence>
<evidence type="ECO:0000313" key="12">
    <source>
        <dbReference type="EMBL" id="KAJ8031802.1"/>
    </source>
</evidence>
<comment type="subcellular location">
    <subcellularLocation>
        <location evidence="1 8">Secreted</location>
    </subcellularLocation>
</comment>
<reference evidence="12" key="1">
    <citation type="submission" date="2021-10" db="EMBL/GenBank/DDBJ databases">
        <title>Tropical sea cucumber genome reveals ecological adaptation and Cuvierian tubules defense mechanism.</title>
        <authorList>
            <person name="Chen T."/>
        </authorList>
    </citation>
    <scope>NUCLEOTIDE SEQUENCE</scope>
    <source>
        <strain evidence="12">Nanhai2018</strain>
        <tissue evidence="12">Muscle</tissue>
    </source>
</reference>
<keyword evidence="13" id="KW-1185">Reference proteome</keyword>
<dbReference type="InterPro" id="IPR016179">
    <property type="entry name" value="Insulin-like"/>
</dbReference>
<accession>A0A9Q1BS18</accession>
<evidence type="ECO:0000256" key="6">
    <source>
        <dbReference type="ARBA" id="ARBA00023157"/>
    </source>
</evidence>
<dbReference type="Pfam" id="PF00049">
    <property type="entry name" value="Insulin"/>
    <property type="match status" value="1"/>
</dbReference>
<evidence type="ECO:0000256" key="7">
    <source>
        <dbReference type="ARBA" id="ARBA00023277"/>
    </source>
</evidence>
<dbReference type="EMBL" id="JAIZAY010000012">
    <property type="protein sequence ID" value="KAJ8031802.1"/>
    <property type="molecule type" value="Genomic_DNA"/>
</dbReference>
<dbReference type="GO" id="GO:0005615">
    <property type="term" value="C:extracellular space"/>
    <property type="evidence" value="ECO:0007669"/>
    <property type="project" value="TreeGrafter"/>
</dbReference>